<organism evidence="3 4">
    <name type="scientific">Cladosporium halotolerans</name>
    <dbReference type="NCBI Taxonomy" id="1052096"/>
    <lineage>
        <taxon>Eukaryota</taxon>
        <taxon>Fungi</taxon>
        <taxon>Dikarya</taxon>
        <taxon>Ascomycota</taxon>
        <taxon>Pezizomycotina</taxon>
        <taxon>Dothideomycetes</taxon>
        <taxon>Dothideomycetidae</taxon>
        <taxon>Cladosporiales</taxon>
        <taxon>Cladosporiaceae</taxon>
        <taxon>Cladosporium</taxon>
    </lineage>
</organism>
<keyword evidence="4" id="KW-1185">Reference proteome</keyword>
<dbReference type="EMBL" id="JAAQHG020000046">
    <property type="protein sequence ID" value="KAL1582654.1"/>
    <property type="molecule type" value="Genomic_DNA"/>
</dbReference>
<dbReference type="InterPro" id="IPR047092">
    <property type="entry name" value="AFUB_07903/YDR124W-like_hel"/>
</dbReference>
<evidence type="ECO:0000256" key="1">
    <source>
        <dbReference type="SAM" id="MobiDB-lite"/>
    </source>
</evidence>
<evidence type="ECO:0000313" key="4">
    <source>
        <dbReference type="Proteomes" id="UP000803884"/>
    </source>
</evidence>
<proteinExistence type="predicted"/>
<feature type="region of interest" description="Disordered" evidence="1">
    <location>
        <begin position="388"/>
        <end position="432"/>
    </location>
</feature>
<feature type="compositionally biased region" description="Low complexity" evidence="1">
    <location>
        <begin position="146"/>
        <end position="157"/>
    </location>
</feature>
<evidence type="ECO:0000313" key="3">
    <source>
        <dbReference type="EMBL" id="KAL1582654.1"/>
    </source>
</evidence>
<feature type="domain" description="Subtelomeric hrmA-associated cluster protein AFUB-079030/YDR124W-like helical bundle" evidence="2">
    <location>
        <begin position="195"/>
        <end position="351"/>
    </location>
</feature>
<feature type="region of interest" description="Disordered" evidence="1">
    <location>
        <begin position="1"/>
        <end position="23"/>
    </location>
</feature>
<comment type="caution">
    <text evidence="3">The sequence shown here is derived from an EMBL/GenBank/DDBJ whole genome shotgun (WGS) entry which is preliminary data.</text>
</comment>
<dbReference type="Pfam" id="PF11001">
    <property type="entry name" value="AFUB_07903_YDR124W_hel"/>
    <property type="match status" value="1"/>
</dbReference>
<dbReference type="InterPro" id="IPR021264">
    <property type="entry name" value="AFUB_079030/YDR124W-like"/>
</dbReference>
<dbReference type="RefSeq" id="XP_069225761.1">
    <property type="nucleotide sequence ID" value="XM_069377374.1"/>
</dbReference>
<feature type="region of interest" description="Disordered" evidence="1">
    <location>
        <begin position="122"/>
        <end position="185"/>
    </location>
</feature>
<feature type="compositionally biased region" description="Polar residues" evidence="1">
    <location>
        <begin position="168"/>
        <end position="179"/>
    </location>
</feature>
<sequence length="714" mass="79129">MARGFSTHRRMDSKQIVPAHSVPGCDLQDAQSMMDDNTNTLDASINQALQRRGGKPVKAFVLMALHDDGDVSTHTTSDMLQCTNRVFTSDAEVHLRLAHGTSMIGSNNAPNTSDLLTASTYGRQSTQNDHARNEFCGLPRTRDHSASVSVTTSDASSGPCEPKDSQPSRRATITDNASGGNPVAGYSRRMQSIRVDEAAKIDEQIANWFRALQQLPIKRIAKAWIKGICPKKQANFPYHKKKREREGQDYIPGDIPGWWPPTTECRFVEPDHIKRDERINLVVHILLLRPAPALLKSWNNDSVKPHQTHVTRGWTDFLMELAPPSMFDEMREPDDRTSKRQKLLSQIYELARLQERYERGEVDASDRFFFEGDDDDRLCQRKRYRQSCEYSNDESGSESLSSSTPLAKRVKRSSETTTPAMSPGGANHGEVEPDHVMQDCVSRYSAEPQSSMTGTCSRSMSVMSHQTGWEQYHSDADSKTSSIIRYLQDQSQNAQRGQRVSSQPFTMHSPWMEQSSPASFCASVTSAAPSVVDGFTSEPPTSDFPGRQDFKFPATTLDQNQISIDPSCPRYIVTQFSQPQMDNVSGNVIYAPVNPANSPFSNIHTNQQPAYNQSVMASPVSNPQTQFFAPLEASNGTSCPQHTAEACPTFRTAGPSQHAGFVADMDSYFTTEPEQAPVSFPYPEFRPGTDFQAPARIERGFTGHGSGVGGGAFT</sequence>
<dbReference type="AlphaFoldDB" id="A0AB34KC78"/>
<protein>
    <recommendedName>
        <fullName evidence="2">Subtelomeric hrmA-associated cluster protein AFUB-079030/YDR124W-like helical bundle domain-containing protein</fullName>
    </recommendedName>
</protein>
<reference evidence="3 4" key="1">
    <citation type="journal article" date="2020" name="Microbiol. Resour. Announc.">
        <title>Draft Genome Sequence of a Cladosporium Species Isolated from the Mesophotic Ascidian Didemnum maculosum.</title>
        <authorList>
            <person name="Gioti A."/>
            <person name="Siaperas R."/>
            <person name="Nikolaivits E."/>
            <person name="Le Goff G."/>
            <person name="Ouazzani J."/>
            <person name="Kotoulas G."/>
            <person name="Topakas E."/>
        </authorList>
    </citation>
    <scope>NUCLEOTIDE SEQUENCE [LARGE SCALE GENOMIC DNA]</scope>
    <source>
        <strain evidence="3 4">TM138-S3</strain>
    </source>
</reference>
<dbReference type="Proteomes" id="UP000803884">
    <property type="component" value="Unassembled WGS sequence"/>
</dbReference>
<dbReference type="PANTHER" id="PTHR36102:SF1">
    <property type="entry name" value="YDR124W-LIKE HELICAL BUNDLE DOMAIN-CONTAINING PROTEIN"/>
    <property type="match status" value="1"/>
</dbReference>
<name>A0AB34KC78_9PEZI</name>
<dbReference type="PANTHER" id="PTHR36102">
    <property type="entry name" value="CHROMOSOME 10, WHOLE GENOME SHOTGUN SEQUENCE"/>
    <property type="match status" value="1"/>
</dbReference>
<evidence type="ECO:0000259" key="2">
    <source>
        <dbReference type="Pfam" id="PF11001"/>
    </source>
</evidence>
<gene>
    <name evidence="3" type="ORF">WHR41_08770</name>
</gene>
<dbReference type="GeneID" id="96010212"/>
<accession>A0AB34KC78</accession>